<dbReference type="InterPro" id="IPR001360">
    <property type="entry name" value="Glyco_hydro_1"/>
</dbReference>
<keyword evidence="9" id="KW-1185">Reference proteome</keyword>
<reference evidence="8" key="3">
    <citation type="submission" date="2024-03" db="EMBL/GenBank/DDBJ databases">
        <title>The Genome Sequence of Enterococcus sp. DIV0242b.</title>
        <authorList>
            <consortium name="The Broad Institute Genomics Platform"/>
            <consortium name="The Broad Institute Microbial Omics Core"/>
            <consortium name="The Broad Institute Genomic Center for Infectious Diseases"/>
            <person name="Earl A."/>
            <person name="Manson A."/>
            <person name="Gilmore M."/>
            <person name="Schwartman J."/>
            <person name="Shea T."/>
            <person name="Abouelleil A."/>
            <person name="Cao P."/>
            <person name="Chapman S."/>
            <person name="Cusick C."/>
            <person name="Young S."/>
            <person name="Neafsey D."/>
            <person name="Nusbaum C."/>
            <person name="Birren B."/>
        </authorList>
    </citation>
    <scope>NUCLEOTIDE SEQUENCE</scope>
    <source>
        <strain evidence="8">9E7_DIV0242</strain>
    </source>
</reference>
<evidence type="ECO:0000256" key="2">
    <source>
        <dbReference type="ARBA" id="ARBA00022801"/>
    </source>
</evidence>
<dbReference type="PRINTS" id="PR00131">
    <property type="entry name" value="GLHYDRLASE1"/>
</dbReference>
<sequence length="496" mass="57598">MSENQRFPQNFLWGGAVAANQCEGAWLEDGKLPNVTDTLVGIMNEHPSIQWNEEKQIWELALEDSLPYLSHEAVDFYHRFEEDIKLMSEMGFKAFRTSISWGRIFPRGDEETPNEAGLVFYDQLIDTLLKYGMEPVITLSHYETPLALVAEYGGWSDRRLIEFFDRYAVTVFQRYQGKVKYWMTFNEINNAFRMPYAAAGVVSFPPEDPSEPVKYLSHQTIYQACHHMFVANALATKRLRAIDPQAQMGIMCSFSALATYPYDCDPENVFGAMQFRRNSWFFSDVMCRGHYPGYIKRIWQEENSAPEIREGDLELLQNYTSDYIAFSYYRSAVYTKEAEMRVDTGGAKGYDNPFLKEKSPEPWSWPIDPLGLRYVMNELTDRYELPLFIVENGLGLDETPDEMNRIHDPARCRYLKMHLEEIAEAIKDGCEVLGYLWWGPIDIVSAGTGEMKKRYGFIYVDRHNDGSGDLHRLRKDSFDYYKQIIETNGENLEIMI</sequence>
<evidence type="ECO:0000256" key="1">
    <source>
        <dbReference type="ARBA" id="ARBA00010838"/>
    </source>
</evidence>
<dbReference type="GO" id="GO:0016052">
    <property type="term" value="P:carbohydrate catabolic process"/>
    <property type="evidence" value="ECO:0007669"/>
    <property type="project" value="TreeGrafter"/>
</dbReference>
<evidence type="ECO:0000313" key="7">
    <source>
        <dbReference type="EMBL" id="OTP11523.1"/>
    </source>
</evidence>
<dbReference type="InterPro" id="IPR017853">
    <property type="entry name" value="GH"/>
</dbReference>
<dbReference type="EMBL" id="CP147247">
    <property type="protein sequence ID" value="WYJ91554.1"/>
    <property type="molecule type" value="Genomic_DNA"/>
</dbReference>
<dbReference type="EMBL" id="NGMM01000007">
    <property type="protein sequence ID" value="OTP11523.1"/>
    <property type="molecule type" value="Genomic_DNA"/>
</dbReference>
<organism evidence="7">
    <name type="scientific">Candidatus Enterococcus clewellii</name>
    <dbReference type="NCBI Taxonomy" id="1834193"/>
    <lineage>
        <taxon>Bacteria</taxon>
        <taxon>Bacillati</taxon>
        <taxon>Bacillota</taxon>
        <taxon>Bacilli</taxon>
        <taxon>Lactobacillales</taxon>
        <taxon>Enterococcaceae</taxon>
        <taxon>Enterococcus</taxon>
    </lineage>
</organism>
<accession>A0A242K1S8</accession>
<dbReference type="Gene3D" id="3.20.20.80">
    <property type="entry name" value="Glycosidases"/>
    <property type="match status" value="1"/>
</dbReference>
<gene>
    <name evidence="8" type="ORF">A5888_003322</name>
    <name evidence="7" type="ORF">A5888_003622</name>
</gene>
<feature type="active site" description="Nucleophile" evidence="4">
    <location>
        <position position="391"/>
    </location>
</feature>
<evidence type="ECO:0000256" key="5">
    <source>
        <dbReference type="RuleBase" id="RU003690"/>
    </source>
</evidence>
<reference evidence="8" key="2">
    <citation type="submission" date="2017-05" db="EMBL/GenBank/DDBJ databases">
        <authorList>
            <consortium name="The Broad Institute Genomics Platform"/>
            <consortium name="The Broad Institute Genomic Center for Infectious Diseases"/>
            <person name="Earl A."/>
            <person name="Manson A."/>
            <person name="Schwartman J."/>
            <person name="Gilmore M."/>
            <person name="Abouelleil A."/>
            <person name="Cao P."/>
            <person name="Chapman S."/>
            <person name="Cusick C."/>
            <person name="Shea T."/>
            <person name="Young S."/>
            <person name="Neafsey D."/>
            <person name="Nusbaum C."/>
            <person name="Birren B."/>
        </authorList>
    </citation>
    <scope>NUCLEOTIDE SEQUENCE</scope>
    <source>
        <strain evidence="8">9E7_DIV0242</strain>
    </source>
</reference>
<protein>
    <submittedName>
        <fullName evidence="7">6-phospho-beta-glucosidase</fullName>
    </submittedName>
</protein>
<dbReference type="AlphaFoldDB" id="A0A242K1S8"/>
<dbReference type="PANTHER" id="PTHR10353">
    <property type="entry name" value="GLYCOSYL HYDROLASE"/>
    <property type="match status" value="1"/>
</dbReference>
<evidence type="ECO:0000256" key="6">
    <source>
        <dbReference type="RuleBase" id="RU004468"/>
    </source>
</evidence>
<reference evidence="7" key="1">
    <citation type="submission" date="2017-05" db="EMBL/GenBank/DDBJ databases">
        <title>The Genome Sequence of Enterococcus sp. 9E7_DIV0242.</title>
        <authorList>
            <consortium name="The Broad Institute Genomics Platform"/>
            <consortium name="The Broad Institute Genomic Center for Infectious Diseases"/>
            <person name="Earl A."/>
            <person name="Manson A."/>
            <person name="Schwartman J."/>
            <person name="Gilmore M."/>
            <person name="Abouelleil A."/>
            <person name="Cao P."/>
            <person name="Chapman S."/>
            <person name="Cusick C."/>
            <person name="Shea T."/>
            <person name="Young S."/>
            <person name="Neafsey D."/>
            <person name="Nusbaum C."/>
            <person name="Birren B."/>
        </authorList>
    </citation>
    <scope>NUCLEOTIDE SEQUENCE [LARGE SCALE GENOMIC DNA]</scope>
    <source>
        <strain evidence="7">9E7_DIV0242</strain>
    </source>
</reference>
<dbReference type="GO" id="GO:0008422">
    <property type="term" value="F:beta-glucosidase activity"/>
    <property type="evidence" value="ECO:0007669"/>
    <property type="project" value="TreeGrafter"/>
</dbReference>
<dbReference type="OrthoDB" id="1637462at2"/>
<dbReference type="SUPFAM" id="SSF51445">
    <property type="entry name" value="(Trans)glycosidases"/>
    <property type="match status" value="1"/>
</dbReference>
<dbReference type="FunFam" id="3.20.20.80:FF:000004">
    <property type="entry name" value="Beta-glucosidase 6-phospho-beta-glucosidase"/>
    <property type="match status" value="1"/>
</dbReference>
<keyword evidence="3 6" id="KW-0326">Glycosidase</keyword>
<name>A0A242K1S8_9ENTE</name>
<proteinExistence type="inferred from homology"/>
<evidence type="ECO:0000256" key="3">
    <source>
        <dbReference type="ARBA" id="ARBA00023295"/>
    </source>
</evidence>
<evidence type="ECO:0000313" key="8">
    <source>
        <dbReference type="EMBL" id="WYJ91554.1"/>
    </source>
</evidence>
<dbReference type="Proteomes" id="UP000195141">
    <property type="component" value="Chromosome"/>
</dbReference>
<comment type="similarity">
    <text evidence="1 5">Belongs to the glycosyl hydrolase 1 family.</text>
</comment>
<dbReference type="PANTHER" id="PTHR10353:SF136">
    <property type="entry name" value="ARYL-PHOSPHO-BETA-D-GLUCOSIDASE BGLC"/>
    <property type="match status" value="1"/>
</dbReference>
<dbReference type="GO" id="GO:0005829">
    <property type="term" value="C:cytosol"/>
    <property type="evidence" value="ECO:0007669"/>
    <property type="project" value="TreeGrafter"/>
</dbReference>
<dbReference type="PROSITE" id="PS00653">
    <property type="entry name" value="GLYCOSYL_HYDROL_F1_2"/>
    <property type="match status" value="1"/>
</dbReference>
<keyword evidence="2 6" id="KW-0378">Hydrolase</keyword>
<dbReference type="RefSeq" id="WP_086350609.1">
    <property type="nucleotide sequence ID" value="NZ_CP147247.1"/>
</dbReference>
<dbReference type="InterPro" id="IPR018120">
    <property type="entry name" value="Glyco_hydro_1_AS"/>
</dbReference>
<dbReference type="Pfam" id="PF00232">
    <property type="entry name" value="Glyco_hydro_1"/>
    <property type="match status" value="1"/>
</dbReference>
<dbReference type="InterPro" id="IPR033132">
    <property type="entry name" value="GH_1_N_CS"/>
</dbReference>
<evidence type="ECO:0000313" key="9">
    <source>
        <dbReference type="Proteomes" id="UP000195141"/>
    </source>
</evidence>
<evidence type="ECO:0000256" key="4">
    <source>
        <dbReference type="PROSITE-ProRule" id="PRU10055"/>
    </source>
</evidence>
<dbReference type="PROSITE" id="PS00572">
    <property type="entry name" value="GLYCOSYL_HYDROL_F1_1"/>
    <property type="match status" value="1"/>
</dbReference>